<dbReference type="InterPro" id="IPR054160">
    <property type="entry name" value="MrkD_recept-bd"/>
</dbReference>
<proteinExistence type="inferred from homology"/>
<comment type="similarity">
    <text evidence="2">Belongs to the fimbrial protein family.</text>
</comment>
<keyword evidence="8" id="KW-1185">Reference proteome</keyword>
<evidence type="ECO:0000259" key="5">
    <source>
        <dbReference type="Pfam" id="PF00419"/>
    </source>
</evidence>
<evidence type="ECO:0000256" key="1">
    <source>
        <dbReference type="ARBA" id="ARBA00004561"/>
    </source>
</evidence>
<reference evidence="7" key="1">
    <citation type="journal article" date="2021" name="Microorganisms">
        <title>The Ever-Expanding Pseudomonas Genus: Description of 43 New Species and Partition of the Pseudomonas putida Group.</title>
        <authorList>
            <person name="Girard L."/>
            <person name="Lood C."/>
            <person name="Hofte M."/>
            <person name="Vandamme P."/>
            <person name="Rokni-Zadeh H."/>
            <person name="van Noort V."/>
            <person name="Lavigne R."/>
            <person name="De Mot R."/>
        </authorList>
    </citation>
    <scope>NUCLEOTIDE SEQUENCE</scope>
    <source>
        <strain evidence="7">COW40</strain>
    </source>
</reference>
<organism evidence="7 8">
    <name type="scientific">Pseudomonas fakonensis</name>
    <dbReference type="NCBI Taxonomy" id="2842355"/>
    <lineage>
        <taxon>Bacteria</taxon>
        <taxon>Pseudomonadati</taxon>
        <taxon>Pseudomonadota</taxon>
        <taxon>Gammaproteobacteria</taxon>
        <taxon>Pseudomonadales</taxon>
        <taxon>Pseudomonadaceae</taxon>
        <taxon>Pseudomonas</taxon>
    </lineage>
</organism>
<name>A0ABX8NBJ8_9PSED</name>
<accession>A0ABX8NBJ8</accession>
<evidence type="ECO:0000256" key="4">
    <source>
        <dbReference type="SAM" id="SignalP"/>
    </source>
</evidence>
<feature type="signal peptide" evidence="4">
    <location>
        <begin position="1"/>
        <end position="22"/>
    </location>
</feature>
<dbReference type="PANTHER" id="PTHR33420">
    <property type="entry name" value="FIMBRIAL SUBUNIT ELFA-RELATED"/>
    <property type="match status" value="1"/>
</dbReference>
<dbReference type="Pfam" id="PF00419">
    <property type="entry name" value="Fimbrial"/>
    <property type="match status" value="1"/>
</dbReference>
<dbReference type="Pfam" id="PF22003">
    <property type="entry name" value="MrkDrd"/>
    <property type="match status" value="1"/>
</dbReference>
<evidence type="ECO:0000313" key="7">
    <source>
        <dbReference type="EMBL" id="QXH53705.1"/>
    </source>
</evidence>
<dbReference type="PANTHER" id="PTHR33420:SF14">
    <property type="entry name" value="TYPE 1 FIMBRIN D-MANNOSE SPECIFIC ADHESIN"/>
    <property type="match status" value="1"/>
</dbReference>
<dbReference type="RefSeq" id="WP_217843101.1">
    <property type="nucleotide sequence ID" value="NZ_CP077076.1"/>
</dbReference>
<protein>
    <submittedName>
        <fullName evidence="7">Fimbrial protein</fullName>
    </submittedName>
</protein>
<evidence type="ECO:0000256" key="2">
    <source>
        <dbReference type="ARBA" id="ARBA00006671"/>
    </source>
</evidence>
<evidence type="ECO:0000259" key="6">
    <source>
        <dbReference type="Pfam" id="PF22003"/>
    </source>
</evidence>
<keyword evidence="4" id="KW-0732">Signal</keyword>
<keyword evidence="3" id="KW-0281">Fimbrium</keyword>
<gene>
    <name evidence="7" type="ORF">KSS94_11550</name>
</gene>
<dbReference type="Proteomes" id="UP001046350">
    <property type="component" value="Chromosome"/>
</dbReference>
<dbReference type="InterPro" id="IPR050263">
    <property type="entry name" value="Bact_Fimbrial_Adh_Pro"/>
</dbReference>
<sequence length="329" mass="35029">MKLNLLALAVAGALLASNNAQAANPGCNWYTGGSGSIKRYFSMTAPAQIELKSAAVGAVMATAPKATIHTEIWQIKCPYPAVANYSGRHYVADRELADGFTDVYKTGIPGVGVRFMSVAGNTSGTLPLNQDYKNSPSTYINVIKSVELQFIRTAQFVGKGTANLSYRIEQDINGWNAAQLQVGGSTELTTRSYFTGCAGVEKLNIPMGRVSFSEIGKKQKSFNLDVLCEGMPAGTKIPVRVYFEGNSAGPGRLNLDAGGAKGVEITLRNGSGTLLPFTRGTALAMSWVNTQPKGELYRLPVSATYARKGTVKVEAGAANATLNYIIEYD</sequence>
<comment type="subcellular location">
    <subcellularLocation>
        <location evidence="1">Fimbrium</location>
    </subcellularLocation>
</comment>
<feature type="domain" description="MrkD-like receptor binding" evidence="6">
    <location>
        <begin position="53"/>
        <end position="161"/>
    </location>
</feature>
<dbReference type="InterPro" id="IPR000259">
    <property type="entry name" value="Adhesion_dom_fimbrial"/>
</dbReference>
<evidence type="ECO:0000313" key="8">
    <source>
        <dbReference type="Proteomes" id="UP001046350"/>
    </source>
</evidence>
<feature type="domain" description="Fimbrial-type adhesion" evidence="5">
    <location>
        <begin position="205"/>
        <end position="329"/>
    </location>
</feature>
<dbReference type="EMBL" id="CP077076">
    <property type="protein sequence ID" value="QXH53705.1"/>
    <property type="molecule type" value="Genomic_DNA"/>
</dbReference>
<evidence type="ECO:0000256" key="3">
    <source>
        <dbReference type="ARBA" id="ARBA00023263"/>
    </source>
</evidence>
<feature type="chain" id="PRO_5045580965" evidence="4">
    <location>
        <begin position="23"/>
        <end position="329"/>
    </location>
</feature>